<feature type="region of interest" description="Disordered" evidence="1">
    <location>
        <begin position="79"/>
        <end position="99"/>
    </location>
</feature>
<dbReference type="Proteomes" id="UP000285636">
    <property type="component" value="Unassembled WGS sequence"/>
</dbReference>
<reference evidence="2 3" key="1">
    <citation type="submission" date="2016-10" db="EMBL/GenBank/DDBJ databases">
        <title>Comparative genome analysis of multiple Pseudomonas spp. focuses on biocontrol and plant growth promoting traits.</title>
        <authorList>
            <person name="Tao X.-Y."/>
            <person name="Taylor C.G."/>
        </authorList>
    </citation>
    <scope>NUCLEOTIDE SEQUENCE [LARGE SCALE GENOMIC DNA]</scope>
    <source>
        <strain evidence="2 3">38D7</strain>
    </source>
</reference>
<evidence type="ECO:0000256" key="1">
    <source>
        <dbReference type="SAM" id="MobiDB-lite"/>
    </source>
</evidence>
<dbReference type="AlphaFoldDB" id="A0A423I7D5"/>
<proteinExistence type="predicted"/>
<evidence type="ECO:0000313" key="3">
    <source>
        <dbReference type="Proteomes" id="UP000285636"/>
    </source>
</evidence>
<dbReference type="EMBL" id="MOBK01000005">
    <property type="protein sequence ID" value="RON21279.1"/>
    <property type="molecule type" value="Genomic_DNA"/>
</dbReference>
<evidence type="ECO:0000313" key="2">
    <source>
        <dbReference type="EMBL" id="RON21279.1"/>
    </source>
</evidence>
<protein>
    <submittedName>
        <fullName evidence="2">Uncharacterized protein</fullName>
    </submittedName>
</protein>
<sequence>MGSTASGPEIGCHLRSLMDLAAGSIGLTGEVDVGPVRGEGKLGNMSRRMMKKLCSAHWKRAVWAEVPEVGAKGERYGESTTAFASKPAPTLDRCRTQTL</sequence>
<accession>A0A423I7D5</accession>
<organism evidence="2 3">
    <name type="scientific">Pseudomonas brassicacearum</name>
    <dbReference type="NCBI Taxonomy" id="930166"/>
    <lineage>
        <taxon>Bacteria</taxon>
        <taxon>Pseudomonadati</taxon>
        <taxon>Pseudomonadota</taxon>
        <taxon>Gammaproteobacteria</taxon>
        <taxon>Pseudomonadales</taxon>
        <taxon>Pseudomonadaceae</taxon>
        <taxon>Pseudomonas</taxon>
    </lineage>
</organism>
<gene>
    <name evidence="2" type="ORF">BK660_11415</name>
</gene>
<name>A0A423I7D5_9PSED</name>
<comment type="caution">
    <text evidence="2">The sequence shown here is derived from an EMBL/GenBank/DDBJ whole genome shotgun (WGS) entry which is preliminary data.</text>
</comment>